<dbReference type="Proteomes" id="UP000604481">
    <property type="component" value="Unassembled WGS sequence"/>
</dbReference>
<protein>
    <submittedName>
        <fullName evidence="1">Uncharacterized protein</fullName>
    </submittedName>
</protein>
<keyword evidence="2" id="KW-1185">Reference proteome</keyword>
<dbReference type="RefSeq" id="WP_194116958.1">
    <property type="nucleotide sequence ID" value="NZ_JADFUA010000009.1"/>
</dbReference>
<accession>A0A8J7FP27</accession>
<reference evidence="1 2" key="1">
    <citation type="submission" date="2020-10" db="EMBL/GenBank/DDBJ databases">
        <title>The genome sequence of Chitinilyticum litopenaei 4Y14.</title>
        <authorList>
            <person name="Liu Y."/>
        </authorList>
    </citation>
    <scope>NUCLEOTIDE SEQUENCE [LARGE SCALE GENOMIC DNA]</scope>
    <source>
        <strain evidence="1 2">4Y14</strain>
    </source>
</reference>
<proteinExistence type="predicted"/>
<comment type="caution">
    <text evidence="1">The sequence shown here is derived from an EMBL/GenBank/DDBJ whole genome shotgun (WGS) entry which is preliminary data.</text>
</comment>
<organism evidence="1 2">
    <name type="scientific">Chitinilyticum piscinae</name>
    <dbReference type="NCBI Taxonomy" id="2866724"/>
    <lineage>
        <taxon>Bacteria</taxon>
        <taxon>Pseudomonadati</taxon>
        <taxon>Pseudomonadota</taxon>
        <taxon>Betaproteobacteria</taxon>
        <taxon>Neisseriales</taxon>
        <taxon>Chitinibacteraceae</taxon>
        <taxon>Chitinilyticum</taxon>
    </lineage>
</organism>
<name>A0A8J7FP27_9NEIS</name>
<sequence length="146" mass="16504">MRDYRKQLLNKLLALDEIDSEHLPVVTLDEYFTGNEQEESIAPNQWAFGRPSIRELYAHFSQIQARDDVQCVLVGLHQDWGMALENDTDWPAAENIHIISTAPSHIAEQWAEGLESDGIGVGWPYGKHSAAPDPQNGAQVYTVFWD</sequence>
<dbReference type="AlphaFoldDB" id="A0A8J7FP27"/>
<dbReference type="EMBL" id="JADFUA010000009">
    <property type="protein sequence ID" value="MBE9610411.1"/>
    <property type="molecule type" value="Genomic_DNA"/>
</dbReference>
<evidence type="ECO:0000313" key="1">
    <source>
        <dbReference type="EMBL" id="MBE9610411.1"/>
    </source>
</evidence>
<gene>
    <name evidence="1" type="ORF">INR99_13805</name>
</gene>
<evidence type="ECO:0000313" key="2">
    <source>
        <dbReference type="Proteomes" id="UP000604481"/>
    </source>
</evidence>